<dbReference type="STRING" id="399736.SAMN04489720_0599"/>
<dbReference type="AlphaFoldDB" id="A0A1G8B049"/>
<gene>
    <name evidence="2" type="ORF">SAMN04489720_0599</name>
</gene>
<keyword evidence="3" id="KW-1185">Reference proteome</keyword>
<accession>A0A1G8B049</accession>
<feature type="transmembrane region" description="Helical" evidence="1">
    <location>
        <begin position="59"/>
        <end position="79"/>
    </location>
</feature>
<reference evidence="3" key="1">
    <citation type="submission" date="2016-10" db="EMBL/GenBank/DDBJ databases">
        <authorList>
            <person name="Varghese N."/>
            <person name="Submissions S."/>
        </authorList>
    </citation>
    <scope>NUCLEOTIDE SEQUENCE [LARGE SCALE GENOMIC DNA]</scope>
    <source>
        <strain evidence="3">DSM 22002</strain>
    </source>
</reference>
<keyword evidence="1" id="KW-0472">Membrane</keyword>
<evidence type="ECO:0000256" key="1">
    <source>
        <dbReference type="SAM" id="Phobius"/>
    </source>
</evidence>
<name>A0A1G8B049_9MICO</name>
<dbReference type="OrthoDB" id="4303577at2"/>
<dbReference type="RefSeq" id="WP_092502310.1">
    <property type="nucleotide sequence ID" value="NZ_LT629695.1"/>
</dbReference>
<feature type="transmembrane region" description="Helical" evidence="1">
    <location>
        <begin position="91"/>
        <end position="110"/>
    </location>
</feature>
<protein>
    <recommendedName>
        <fullName evidence="4">PH domain-containing protein</fullName>
    </recommendedName>
</protein>
<keyword evidence="1" id="KW-1133">Transmembrane helix</keyword>
<keyword evidence="1" id="KW-0812">Transmembrane</keyword>
<evidence type="ECO:0000313" key="2">
    <source>
        <dbReference type="EMBL" id="SDH26531.1"/>
    </source>
</evidence>
<feature type="transmembrane region" description="Helical" evidence="1">
    <location>
        <begin position="29"/>
        <end position="53"/>
    </location>
</feature>
<feature type="transmembrane region" description="Helical" evidence="1">
    <location>
        <begin position="199"/>
        <end position="223"/>
    </location>
</feature>
<feature type="transmembrane region" description="Helical" evidence="1">
    <location>
        <begin position="173"/>
        <end position="193"/>
    </location>
</feature>
<evidence type="ECO:0008006" key="4">
    <source>
        <dbReference type="Google" id="ProtNLM"/>
    </source>
</evidence>
<dbReference type="EMBL" id="LT629695">
    <property type="protein sequence ID" value="SDH26531.1"/>
    <property type="molecule type" value="Genomic_DNA"/>
</dbReference>
<feature type="transmembrane region" description="Helical" evidence="1">
    <location>
        <begin position="116"/>
        <end position="139"/>
    </location>
</feature>
<proteinExistence type="predicted"/>
<dbReference type="Proteomes" id="UP000198822">
    <property type="component" value="Chromosome I"/>
</dbReference>
<sequence>MTVPNPTAAPTLALPTVHVHGATSWRRRVFLILVAMLPAVVAFVVVLVAPLRVGVGVDVSVSVLPSWSLTLVVWMLLAVRAFPPIARWSRHAASTLCAAAWAVGAAVSTMDRDAVAWSSAAIVVIVVATFTGLWLAWWVGGLRFGVVWPLVRPAPPAASPTTRSAWSETVTHTTYTVLLLVLSGLAAIFFVAVGFESGVWVWLLPLAALALLSAMSFTVRITADRRGLRIRSRILGIPLVTVPLDRIASATAALIDETEWGQVGSTADRELTTIIHRSGAALIVTRTDGSMVVVTADRPDLAAAVLESLRAQRPRG</sequence>
<organism evidence="2 3">
    <name type="scientific">Agrococcus jejuensis</name>
    <dbReference type="NCBI Taxonomy" id="399736"/>
    <lineage>
        <taxon>Bacteria</taxon>
        <taxon>Bacillati</taxon>
        <taxon>Actinomycetota</taxon>
        <taxon>Actinomycetes</taxon>
        <taxon>Micrococcales</taxon>
        <taxon>Microbacteriaceae</taxon>
        <taxon>Agrococcus</taxon>
    </lineage>
</organism>
<evidence type="ECO:0000313" key="3">
    <source>
        <dbReference type="Proteomes" id="UP000198822"/>
    </source>
</evidence>